<organism evidence="4 5">
    <name type="scientific">Talaromyces islandicus</name>
    <name type="common">Penicillium islandicum</name>
    <dbReference type="NCBI Taxonomy" id="28573"/>
    <lineage>
        <taxon>Eukaryota</taxon>
        <taxon>Fungi</taxon>
        <taxon>Dikarya</taxon>
        <taxon>Ascomycota</taxon>
        <taxon>Pezizomycotina</taxon>
        <taxon>Eurotiomycetes</taxon>
        <taxon>Eurotiomycetidae</taxon>
        <taxon>Eurotiales</taxon>
        <taxon>Trichocomaceae</taxon>
        <taxon>Talaromyces</taxon>
        <taxon>Talaromyces sect. Islandici</taxon>
    </lineage>
</organism>
<comment type="similarity">
    <text evidence="1">Belongs to the lcsJ thioesterase family.</text>
</comment>
<evidence type="ECO:0000256" key="3">
    <source>
        <dbReference type="SAM" id="Phobius"/>
    </source>
</evidence>
<dbReference type="Gene3D" id="3.10.129.10">
    <property type="entry name" value="Hotdog Thioesterase"/>
    <property type="match status" value="1"/>
</dbReference>
<dbReference type="OrthoDB" id="265761at2759"/>
<sequence>MSVNTEPFHLGQFWVPVSWSLIWKVLVTFLLLLNFKNIPFAWHIRLLRGYRCLLRSNRSKGGPSPAQLFQPLILSSGNSLCELDYNLHKSNSTYFADLDIARAHLMCTLFSSGVDYARNARKRIGILGVSDDLIGLALGAVSCTFRKEVKPFQSYEIWTRVLSWDEKWIYTVTHFVRKDTARPRSFTLLPPTHYTPRQGKLQDLARKEDAIFASALSKCVWKKGRRTVSPEIMLQVSGLLPARPGQEDYVAGLRNEPLGSLTLSKQFEEYYDLPFKLVEKIESCWDTIKDQLSLGTEHIEQEEEGRIRNGKTRRQTQPQRADSQHTRPSRDEWTWQRVEQERQRGMEIARGLAEMDRLHGEFTADTDALALRRDLW</sequence>
<feature type="region of interest" description="Disordered" evidence="2">
    <location>
        <begin position="296"/>
        <end position="333"/>
    </location>
</feature>
<proteinExistence type="inferred from homology"/>
<keyword evidence="5" id="KW-1185">Reference proteome</keyword>
<dbReference type="InterPro" id="IPR029069">
    <property type="entry name" value="HotDog_dom_sf"/>
</dbReference>
<name>A0A0U1MAP7_TALIS</name>
<dbReference type="SUPFAM" id="SSF54637">
    <property type="entry name" value="Thioesterase/thiol ester dehydrase-isomerase"/>
    <property type="match status" value="1"/>
</dbReference>
<dbReference type="PANTHER" id="PTHR12475">
    <property type="match status" value="1"/>
</dbReference>
<protein>
    <recommendedName>
        <fullName evidence="6">Thioesterase atnL</fullName>
    </recommendedName>
</protein>
<dbReference type="Pfam" id="PF13279">
    <property type="entry name" value="4HBT_2"/>
    <property type="match status" value="1"/>
</dbReference>
<evidence type="ECO:0000313" key="4">
    <source>
        <dbReference type="EMBL" id="CRG92625.1"/>
    </source>
</evidence>
<feature type="compositionally biased region" description="Basic and acidic residues" evidence="2">
    <location>
        <begin position="322"/>
        <end position="333"/>
    </location>
</feature>
<dbReference type="OMA" id="LCELDYN"/>
<evidence type="ECO:0000256" key="1">
    <source>
        <dbReference type="ARBA" id="ARBA00038476"/>
    </source>
</evidence>
<evidence type="ECO:0000256" key="2">
    <source>
        <dbReference type="SAM" id="MobiDB-lite"/>
    </source>
</evidence>
<accession>A0A0U1MAP7</accession>
<feature type="transmembrane region" description="Helical" evidence="3">
    <location>
        <begin position="13"/>
        <end position="35"/>
    </location>
</feature>
<dbReference type="InterPro" id="IPR051490">
    <property type="entry name" value="THEM6_lcsJ_thioesterase"/>
</dbReference>
<dbReference type="CDD" id="cd00586">
    <property type="entry name" value="4HBT"/>
    <property type="match status" value="1"/>
</dbReference>
<gene>
    <name evidence="4" type="ORF">PISL3812_09688</name>
</gene>
<evidence type="ECO:0008006" key="6">
    <source>
        <dbReference type="Google" id="ProtNLM"/>
    </source>
</evidence>
<dbReference type="Proteomes" id="UP000054383">
    <property type="component" value="Unassembled WGS sequence"/>
</dbReference>
<dbReference type="AlphaFoldDB" id="A0A0U1MAP7"/>
<keyword evidence="3" id="KW-0472">Membrane</keyword>
<keyword evidence="3" id="KW-1133">Transmembrane helix</keyword>
<dbReference type="EMBL" id="CVMT01000013">
    <property type="protein sequence ID" value="CRG92625.1"/>
    <property type="molecule type" value="Genomic_DNA"/>
</dbReference>
<keyword evidence="3" id="KW-0812">Transmembrane</keyword>
<dbReference type="PANTHER" id="PTHR12475:SF4">
    <property type="entry name" value="PROTEIN THEM6"/>
    <property type="match status" value="1"/>
</dbReference>
<reference evidence="4 5" key="1">
    <citation type="submission" date="2015-04" db="EMBL/GenBank/DDBJ databases">
        <authorList>
            <person name="Syromyatnikov M.Y."/>
            <person name="Popov V.N."/>
        </authorList>
    </citation>
    <scope>NUCLEOTIDE SEQUENCE [LARGE SCALE GENOMIC DNA]</scope>
    <source>
        <strain evidence="4">WF-38-12</strain>
    </source>
</reference>
<evidence type="ECO:0000313" key="5">
    <source>
        <dbReference type="Proteomes" id="UP000054383"/>
    </source>
</evidence>